<dbReference type="PROSITE" id="PS00036">
    <property type="entry name" value="BZIP_BASIC"/>
    <property type="match status" value="1"/>
</dbReference>
<dbReference type="GO" id="GO:0009738">
    <property type="term" value="P:abscisic acid-activated signaling pathway"/>
    <property type="evidence" value="ECO:0007669"/>
    <property type="project" value="UniProtKB-KW"/>
</dbReference>
<dbReference type="GO" id="GO:0005634">
    <property type="term" value="C:nucleus"/>
    <property type="evidence" value="ECO:0007669"/>
    <property type="project" value="UniProtKB-SubCell"/>
</dbReference>
<feature type="region of interest" description="Disordered" evidence="10">
    <location>
        <begin position="266"/>
        <end position="288"/>
    </location>
</feature>
<evidence type="ECO:0000256" key="9">
    <source>
        <dbReference type="SAM" id="Coils"/>
    </source>
</evidence>
<organism evidence="12 13">
    <name type="scientific">Morus notabilis</name>
    <dbReference type="NCBI Taxonomy" id="981085"/>
    <lineage>
        <taxon>Eukaryota</taxon>
        <taxon>Viridiplantae</taxon>
        <taxon>Streptophyta</taxon>
        <taxon>Embryophyta</taxon>
        <taxon>Tracheophyta</taxon>
        <taxon>Spermatophyta</taxon>
        <taxon>Magnoliopsida</taxon>
        <taxon>eudicotyledons</taxon>
        <taxon>Gunneridae</taxon>
        <taxon>Pentapetalae</taxon>
        <taxon>rosids</taxon>
        <taxon>fabids</taxon>
        <taxon>Rosales</taxon>
        <taxon>Moraceae</taxon>
        <taxon>Moreae</taxon>
        <taxon>Morus</taxon>
    </lineage>
</organism>
<feature type="region of interest" description="Disordered" evidence="10">
    <location>
        <begin position="102"/>
        <end position="122"/>
    </location>
</feature>
<evidence type="ECO:0000256" key="1">
    <source>
        <dbReference type="ARBA" id="ARBA00004123"/>
    </source>
</evidence>
<evidence type="ECO:0000256" key="5">
    <source>
        <dbReference type="ARBA" id="ARBA00023125"/>
    </source>
</evidence>
<dbReference type="GO" id="GO:0043565">
    <property type="term" value="F:sequence-specific DNA binding"/>
    <property type="evidence" value="ECO:0007669"/>
    <property type="project" value="UniProtKB-ARBA"/>
</dbReference>
<gene>
    <name evidence="12" type="ORF">L484_022347</name>
</gene>
<dbReference type="GO" id="GO:0003700">
    <property type="term" value="F:DNA-binding transcription factor activity"/>
    <property type="evidence" value="ECO:0007669"/>
    <property type="project" value="InterPro"/>
</dbReference>
<evidence type="ECO:0000256" key="10">
    <source>
        <dbReference type="SAM" id="MobiDB-lite"/>
    </source>
</evidence>
<accession>W9QRM1</accession>
<keyword evidence="13" id="KW-1185">Reference proteome</keyword>
<evidence type="ECO:0000256" key="2">
    <source>
        <dbReference type="ARBA" id="ARBA00022553"/>
    </source>
</evidence>
<keyword evidence="6" id="KW-0804">Transcription</keyword>
<evidence type="ECO:0000256" key="7">
    <source>
        <dbReference type="ARBA" id="ARBA00023242"/>
    </source>
</evidence>
<dbReference type="PANTHER" id="PTHR22952:SF395">
    <property type="entry name" value="ABSCISIC ACID-INSENSITIVE 5-LIKE PROTEIN 1"/>
    <property type="match status" value="1"/>
</dbReference>
<feature type="compositionally biased region" description="Low complexity" evidence="10">
    <location>
        <begin position="108"/>
        <end position="120"/>
    </location>
</feature>
<dbReference type="InterPro" id="IPR043452">
    <property type="entry name" value="BZIP46-like"/>
</dbReference>
<dbReference type="Pfam" id="PF00170">
    <property type="entry name" value="bZIP_1"/>
    <property type="match status" value="1"/>
</dbReference>
<dbReference type="OrthoDB" id="644067at2759"/>
<dbReference type="GO" id="GO:0045893">
    <property type="term" value="P:positive regulation of DNA-templated transcription"/>
    <property type="evidence" value="ECO:0007669"/>
    <property type="project" value="InterPro"/>
</dbReference>
<comment type="subcellular location">
    <subcellularLocation>
        <location evidence="1">Nucleus</location>
    </subcellularLocation>
</comment>
<evidence type="ECO:0000259" key="11">
    <source>
        <dbReference type="PROSITE" id="PS50217"/>
    </source>
</evidence>
<keyword evidence="2" id="KW-0597">Phosphoprotein</keyword>
<dbReference type="Gene3D" id="1.20.5.170">
    <property type="match status" value="1"/>
</dbReference>
<dbReference type="InterPro" id="IPR046347">
    <property type="entry name" value="bZIP_sf"/>
</dbReference>
<dbReference type="EMBL" id="KE343693">
    <property type="protein sequence ID" value="EXB38447.1"/>
    <property type="molecule type" value="Genomic_DNA"/>
</dbReference>
<comment type="similarity">
    <text evidence="8">Belongs to the bZIP family. ABI5 subfamily.</text>
</comment>
<evidence type="ECO:0000256" key="3">
    <source>
        <dbReference type="ARBA" id="ARBA00022682"/>
    </source>
</evidence>
<dbReference type="AlphaFoldDB" id="W9QRM1"/>
<dbReference type="InterPro" id="IPR004827">
    <property type="entry name" value="bZIP"/>
</dbReference>
<feature type="region of interest" description="Disordered" evidence="10">
    <location>
        <begin position="1"/>
        <end position="41"/>
    </location>
</feature>
<feature type="compositionally biased region" description="Polar residues" evidence="10">
    <location>
        <begin position="9"/>
        <end position="21"/>
    </location>
</feature>
<evidence type="ECO:0000313" key="12">
    <source>
        <dbReference type="EMBL" id="EXB38447.1"/>
    </source>
</evidence>
<dbReference type="PROSITE" id="PS50217">
    <property type="entry name" value="BZIP"/>
    <property type="match status" value="1"/>
</dbReference>
<keyword evidence="4" id="KW-0805">Transcription regulation</keyword>
<dbReference type="PANTHER" id="PTHR22952">
    <property type="entry name" value="CAMP-RESPONSE ELEMENT BINDING PROTEIN-RELATED"/>
    <property type="match status" value="1"/>
</dbReference>
<keyword evidence="5" id="KW-0238">DNA-binding</keyword>
<feature type="domain" description="BZIP" evidence="11">
    <location>
        <begin position="297"/>
        <end position="347"/>
    </location>
</feature>
<feature type="coiled-coil region" evidence="9">
    <location>
        <begin position="315"/>
        <end position="352"/>
    </location>
</feature>
<protein>
    <submittedName>
        <fullName evidence="12">ABSCISIC ACID-INSENSITIVE 5-like protein 1</fullName>
    </submittedName>
</protein>
<reference evidence="13" key="1">
    <citation type="submission" date="2013-01" db="EMBL/GenBank/DDBJ databases">
        <title>Draft Genome Sequence of a Mulberry Tree, Morus notabilis C.K. Schneid.</title>
        <authorList>
            <person name="He N."/>
            <person name="Zhao S."/>
        </authorList>
    </citation>
    <scope>NUCLEOTIDE SEQUENCE</scope>
</reference>
<keyword evidence="7" id="KW-0539">Nucleus</keyword>
<dbReference type="KEGG" id="mnt:21405165"/>
<name>W9QRM1_9ROSA</name>
<dbReference type="FunFam" id="1.20.5.170:FF:000060">
    <property type="entry name" value="protein ABSCISIC ACID-INSENSITIVE 5 isoform X1"/>
    <property type="match status" value="1"/>
</dbReference>
<feature type="compositionally biased region" description="Low complexity" evidence="10">
    <location>
        <begin position="269"/>
        <end position="280"/>
    </location>
</feature>
<proteinExistence type="inferred from homology"/>
<evidence type="ECO:0000313" key="13">
    <source>
        <dbReference type="Proteomes" id="UP000030645"/>
    </source>
</evidence>
<sequence>MEVSRESKNIGNGSHSNTMADHQQHLLPEQAEPSKEQTMLPSLNKQNSIFSLTFDEIQGKSGRSFGSMNMEEFIANIWSVEENQVSPQQTNNQEQVLNNDKKLSAQPSNNNNSTNKSTLSRQGSFSIPIPLCKKTVDEIWFEIHKDESSEPEPEKADDSGPQRQQTLGEMTLEDFLVKAGVVQESPSEGSSQNKTVTFLVEDQSAGKAENGILDSCSGFSTRQSVDQNHFLGNGTCSGFAAYQVHGQSGVLVGQQVCNNVNSGASTSVGEKGNGLTETGGTKTGKKRIIDGPPEVVVERRQRRMIKNRESAARSRARKQAYTVELEVELNQLKEENEKLKQIMAEIELKRKREVLMKRKQCSTKAQNMAEKLRTIRRAASVAW</sequence>
<dbReference type="CDD" id="cd14707">
    <property type="entry name" value="bZIP_plant_BZIP46"/>
    <property type="match status" value="1"/>
</dbReference>
<dbReference type="GO" id="GO:0009845">
    <property type="term" value="P:seed germination"/>
    <property type="evidence" value="ECO:0007669"/>
    <property type="project" value="UniProtKB-ARBA"/>
</dbReference>
<keyword evidence="9" id="KW-0175">Coiled coil</keyword>
<dbReference type="STRING" id="981085.W9QRM1"/>
<dbReference type="SUPFAM" id="SSF57959">
    <property type="entry name" value="Leucine zipper domain"/>
    <property type="match status" value="1"/>
</dbReference>
<dbReference type="Proteomes" id="UP000030645">
    <property type="component" value="Unassembled WGS sequence"/>
</dbReference>
<evidence type="ECO:0000256" key="8">
    <source>
        <dbReference type="ARBA" id="ARBA00061369"/>
    </source>
</evidence>
<evidence type="ECO:0000256" key="4">
    <source>
        <dbReference type="ARBA" id="ARBA00023015"/>
    </source>
</evidence>
<dbReference type="GO" id="GO:0009651">
    <property type="term" value="P:response to salt stress"/>
    <property type="evidence" value="ECO:0007669"/>
    <property type="project" value="UniProtKB-ARBA"/>
</dbReference>
<evidence type="ECO:0000256" key="6">
    <source>
        <dbReference type="ARBA" id="ARBA00023163"/>
    </source>
</evidence>
<dbReference type="GO" id="GO:0009414">
    <property type="term" value="P:response to water deprivation"/>
    <property type="evidence" value="ECO:0007669"/>
    <property type="project" value="UniProtKB-ARBA"/>
</dbReference>
<keyword evidence="3" id="KW-0938">Abscisic acid signaling pathway</keyword>
<dbReference type="SMART" id="SM00338">
    <property type="entry name" value="BRLZ"/>
    <property type="match status" value="1"/>
</dbReference>
<dbReference type="eggNOG" id="ENOG502QV9T">
    <property type="taxonomic scope" value="Eukaryota"/>
</dbReference>